<dbReference type="GO" id="GO:0008270">
    <property type="term" value="F:zinc ion binding"/>
    <property type="evidence" value="ECO:0007669"/>
    <property type="project" value="UniProtKB-KW"/>
</dbReference>
<dbReference type="InterPro" id="IPR013087">
    <property type="entry name" value="Znf_C2H2_type"/>
</dbReference>
<evidence type="ECO:0000259" key="3">
    <source>
        <dbReference type="PROSITE" id="PS50157"/>
    </source>
</evidence>
<reference evidence="4 5" key="1">
    <citation type="submission" date="2024-01" db="EMBL/GenBank/DDBJ databases">
        <title>A draft genome for a cacao thread blight-causing isolate of Paramarasmius palmivorus.</title>
        <authorList>
            <person name="Baruah I.K."/>
            <person name="Bukari Y."/>
            <person name="Amoako-Attah I."/>
            <person name="Meinhardt L.W."/>
            <person name="Bailey B.A."/>
            <person name="Cohen S.P."/>
        </authorList>
    </citation>
    <scope>NUCLEOTIDE SEQUENCE [LARGE SCALE GENOMIC DNA]</scope>
    <source>
        <strain evidence="4 5">GH-12</strain>
    </source>
</reference>
<dbReference type="PROSITE" id="PS00028">
    <property type="entry name" value="ZINC_FINGER_C2H2_1"/>
    <property type="match status" value="1"/>
</dbReference>
<sequence>MVLVPESEIIKAGRKHRIAIESDSESESGSSDSFVVSRCSVPRRRSVDENRESTVRAPKRTAPSPEKLASKVRRVDSGEAESESDHDKDARLAGDVPLKWILLEPKHFRAKATPRKNSDSESEVDELQDDSQSESNEHSAEHGQSGETSTEGDGSDDSDADDTVKRCEWNIAPPGKPYKACDFEYLNIQTKKRQRYPLTLHISEAHYDAKQGTFACRWKGCTSRATGLKDHYRGGHGQKEYGCETCKKKYSRDDALKRHQKEVKHGKFGRARHDIPSSQQEFYGSDLTDVWARLGIVATLKEWRNAAP</sequence>
<feature type="compositionally biased region" description="Basic and acidic residues" evidence="2">
    <location>
        <begin position="73"/>
        <end position="92"/>
    </location>
</feature>
<organism evidence="4 5">
    <name type="scientific">Paramarasmius palmivorus</name>
    <dbReference type="NCBI Taxonomy" id="297713"/>
    <lineage>
        <taxon>Eukaryota</taxon>
        <taxon>Fungi</taxon>
        <taxon>Dikarya</taxon>
        <taxon>Basidiomycota</taxon>
        <taxon>Agaricomycotina</taxon>
        <taxon>Agaricomycetes</taxon>
        <taxon>Agaricomycetidae</taxon>
        <taxon>Agaricales</taxon>
        <taxon>Marasmiineae</taxon>
        <taxon>Marasmiaceae</taxon>
        <taxon>Paramarasmius</taxon>
    </lineage>
</organism>
<comment type="caution">
    <text evidence="4">The sequence shown here is derived from an EMBL/GenBank/DDBJ whole genome shotgun (WGS) entry which is preliminary data.</text>
</comment>
<dbReference type="SUPFAM" id="SSF57667">
    <property type="entry name" value="beta-beta-alpha zinc fingers"/>
    <property type="match status" value="1"/>
</dbReference>
<feature type="compositionally biased region" description="Acidic residues" evidence="2">
    <location>
        <begin position="120"/>
        <end position="132"/>
    </location>
</feature>
<dbReference type="PROSITE" id="PS50157">
    <property type="entry name" value="ZINC_FINGER_C2H2_2"/>
    <property type="match status" value="1"/>
</dbReference>
<gene>
    <name evidence="4" type="ORF">VNI00_007308</name>
</gene>
<evidence type="ECO:0000256" key="1">
    <source>
        <dbReference type="PROSITE-ProRule" id="PRU00042"/>
    </source>
</evidence>
<evidence type="ECO:0000256" key="2">
    <source>
        <dbReference type="SAM" id="MobiDB-lite"/>
    </source>
</evidence>
<dbReference type="SMART" id="SM00355">
    <property type="entry name" value="ZnF_C2H2"/>
    <property type="match status" value="2"/>
</dbReference>
<keyword evidence="1" id="KW-0862">Zinc</keyword>
<proteinExistence type="predicted"/>
<feature type="non-terminal residue" evidence="4">
    <location>
        <position position="308"/>
    </location>
</feature>
<keyword evidence="1" id="KW-0479">Metal-binding</keyword>
<keyword evidence="1" id="KW-0863">Zinc-finger</keyword>
<dbReference type="InterPro" id="IPR036236">
    <property type="entry name" value="Znf_C2H2_sf"/>
</dbReference>
<feature type="compositionally biased region" description="Basic and acidic residues" evidence="2">
    <location>
        <begin position="45"/>
        <end position="54"/>
    </location>
</feature>
<accession>A0AAW0D591</accession>
<keyword evidence="5" id="KW-1185">Reference proteome</keyword>
<dbReference type="Gene3D" id="3.30.160.60">
    <property type="entry name" value="Classic Zinc Finger"/>
    <property type="match status" value="1"/>
</dbReference>
<name>A0AAW0D591_9AGAR</name>
<feature type="domain" description="C2H2-type" evidence="3">
    <location>
        <begin position="241"/>
        <end position="265"/>
    </location>
</feature>
<feature type="region of interest" description="Disordered" evidence="2">
    <location>
        <begin position="110"/>
        <end position="162"/>
    </location>
</feature>
<evidence type="ECO:0000313" key="4">
    <source>
        <dbReference type="EMBL" id="KAK7045879.1"/>
    </source>
</evidence>
<feature type="region of interest" description="Disordered" evidence="2">
    <location>
        <begin position="20"/>
        <end position="96"/>
    </location>
</feature>
<dbReference type="EMBL" id="JAYKXP010000023">
    <property type="protein sequence ID" value="KAK7045879.1"/>
    <property type="molecule type" value="Genomic_DNA"/>
</dbReference>
<dbReference type="Proteomes" id="UP001383192">
    <property type="component" value="Unassembled WGS sequence"/>
</dbReference>
<dbReference type="AlphaFoldDB" id="A0AAW0D591"/>
<evidence type="ECO:0000313" key="5">
    <source>
        <dbReference type="Proteomes" id="UP001383192"/>
    </source>
</evidence>
<feature type="compositionally biased region" description="Low complexity" evidence="2">
    <location>
        <begin position="27"/>
        <end position="40"/>
    </location>
</feature>
<protein>
    <recommendedName>
        <fullName evidence="3">C2H2-type domain-containing protein</fullName>
    </recommendedName>
</protein>